<reference evidence="2" key="1">
    <citation type="journal article" date="2021" name="PeerJ">
        <title>Extensive microbial diversity within the chicken gut microbiome revealed by metagenomics and culture.</title>
        <authorList>
            <person name="Gilroy R."/>
            <person name="Ravi A."/>
            <person name="Getino M."/>
            <person name="Pursley I."/>
            <person name="Horton D.L."/>
            <person name="Alikhan N.F."/>
            <person name="Baker D."/>
            <person name="Gharbi K."/>
            <person name="Hall N."/>
            <person name="Watson M."/>
            <person name="Adriaenssens E.M."/>
            <person name="Foster-Nyarko E."/>
            <person name="Jarju S."/>
            <person name="Secka A."/>
            <person name="Antonio M."/>
            <person name="Oren A."/>
            <person name="Chaudhuri R.R."/>
            <person name="La Ragione R."/>
            <person name="Hildebrand F."/>
            <person name="Pallen M.J."/>
        </authorList>
    </citation>
    <scope>NUCLEOTIDE SEQUENCE</scope>
    <source>
        <strain evidence="2">5933</strain>
    </source>
</reference>
<dbReference type="SUPFAM" id="SSF55021">
    <property type="entry name" value="ACT-like"/>
    <property type="match status" value="1"/>
</dbReference>
<sequence length="146" mass="15975">MGEDMEKRFLLVEADVLPEVFLSVLKAKELLASGAAKNISAAVKQAGISRSAFYKYKDSIFDADSSRDVTTVTATLLDESGALHNLLEEMYRAGASVVTINQSMPENGTAQVSVALRTGQMKIDVEQLLSRLRTHRTVVDVRRSTI</sequence>
<evidence type="ECO:0000259" key="1">
    <source>
        <dbReference type="PROSITE" id="PS51671"/>
    </source>
</evidence>
<comment type="caution">
    <text evidence="2">The sequence shown here is derived from an EMBL/GenBank/DDBJ whole genome shotgun (WGS) entry which is preliminary data.</text>
</comment>
<dbReference type="AlphaFoldDB" id="A0A9D2Q7M1"/>
<proteinExistence type="predicted"/>
<evidence type="ECO:0000313" key="3">
    <source>
        <dbReference type="Proteomes" id="UP000823918"/>
    </source>
</evidence>
<evidence type="ECO:0000313" key="2">
    <source>
        <dbReference type="EMBL" id="HJC72375.1"/>
    </source>
</evidence>
<organism evidence="2 3">
    <name type="scientific">Candidatus Ruthenibacterium merdavium</name>
    <dbReference type="NCBI Taxonomy" id="2838752"/>
    <lineage>
        <taxon>Bacteria</taxon>
        <taxon>Bacillati</taxon>
        <taxon>Bacillota</taxon>
        <taxon>Clostridia</taxon>
        <taxon>Eubacteriales</taxon>
        <taxon>Oscillospiraceae</taxon>
        <taxon>Ruthenibacterium</taxon>
    </lineage>
</organism>
<accession>A0A9D2Q7M1</accession>
<dbReference type="EMBL" id="DWWA01000030">
    <property type="protein sequence ID" value="HJC72375.1"/>
    <property type="molecule type" value="Genomic_DNA"/>
</dbReference>
<reference evidence="2" key="2">
    <citation type="submission" date="2021-04" db="EMBL/GenBank/DDBJ databases">
        <authorList>
            <person name="Gilroy R."/>
        </authorList>
    </citation>
    <scope>NUCLEOTIDE SEQUENCE</scope>
    <source>
        <strain evidence="2">5933</strain>
    </source>
</reference>
<gene>
    <name evidence="2" type="ORF">H9698_06235</name>
</gene>
<feature type="domain" description="ACT" evidence="1">
    <location>
        <begin position="71"/>
        <end position="146"/>
    </location>
</feature>
<dbReference type="InterPro" id="IPR008310">
    <property type="entry name" value="UPF0735_ACT_dom-cont"/>
</dbReference>
<name>A0A9D2Q7M1_9FIRM</name>
<dbReference type="InterPro" id="IPR045865">
    <property type="entry name" value="ACT-like_dom_sf"/>
</dbReference>
<dbReference type="PIRSF" id="PIRSF025624">
    <property type="entry name" value="ACT_PheB"/>
    <property type="match status" value="1"/>
</dbReference>
<dbReference type="Proteomes" id="UP000823918">
    <property type="component" value="Unassembled WGS sequence"/>
</dbReference>
<dbReference type="PROSITE" id="PS51671">
    <property type="entry name" value="ACT"/>
    <property type="match status" value="1"/>
</dbReference>
<dbReference type="InterPro" id="IPR002912">
    <property type="entry name" value="ACT_dom"/>
</dbReference>
<protein>
    <submittedName>
        <fullName evidence="2">ACT domain-containing protein</fullName>
    </submittedName>
</protein>
<dbReference type="NCBIfam" id="NF003361">
    <property type="entry name" value="PRK04435.1"/>
    <property type="match status" value="1"/>
</dbReference>